<dbReference type="Pfam" id="PF21683">
    <property type="entry name" value="GpP-like_1st"/>
    <property type="match status" value="1"/>
</dbReference>
<evidence type="ECO:0000313" key="5">
    <source>
        <dbReference type="EMBL" id="MBQ0934576.1"/>
    </source>
</evidence>
<dbReference type="PIRSF" id="PIRSF004440">
    <property type="entry name" value="GpP"/>
    <property type="match status" value="1"/>
</dbReference>
<evidence type="ECO:0000313" key="6">
    <source>
        <dbReference type="Proteomes" id="UP000672097"/>
    </source>
</evidence>
<dbReference type="InterPro" id="IPR054482">
    <property type="entry name" value="NMB1110-like_3rd"/>
</dbReference>
<dbReference type="Gene3D" id="3.30.1920.10">
    <property type="entry name" value="Baseplate protein-like domains - 2 layer sandwich fold"/>
    <property type="match status" value="1"/>
</dbReference>
<evidence type="ECO:0000259" key="4">
    <source>
        <dbReference type="Pfam" id="PF22630"/>
    </source>
</evidence>
<evidence type="ECO:0000259" key="2">
    <source>
        <dbReference type="Pfam" id="PF21683"/>
    </source>
</evidence>
<evidence type="ECO:0000259" key="3">
    <source>
        <dbReference type="Pfam" id="PF22255"/>
    </source>
</evidence>
<dbReference type="InterPro" id="IPR049354">
    <property type="entry name" value="GpP-like_N"/>
</dbReference>
<dbReference type="Gene3D" id="3.55.50.10">
    <property type="entry name" value="Baseplate protein-like domains"/>
    <property type="match status" value="1"/>
</dbReference>
<name>A0ABS5DTW6_9BURK</name>
<proteinExistence type="predicted"/>
<evidence type="ECO:0008006" key="7">
    <source>
        <dbReference type="Google" id="ProtNLM"/>
    </source>
</evidence>
<dbReference type="EMBL" id="JAGQDG010000002">
    <property type="protein sequence ID" value="MBQ0934576.1"/>
    <property type="molecule type" value="Genomic_DNA"/>
</dbReference>
<dbReference type="InterPro" id="IPR026276">
    <property type="entry name" value="Baseplate_GpP"/>
</dbReference>
<keyword evidence="6" id="KW-1185">Reference proteome</keyword>
<sequence>MAGPERYTRDAAQITLSVNGQAYVGWLQSEVSRDLESISATFSVPISLPAGFVPPIKRQDLVRVEIGSTLVCTGYVLAAQAFYNARDCGVVVMGRDRTGDLIRASAIHAGGQWRNVGLDRICRDILAPFGLELMVEADIGAPVVDFKLAHGETALDALARAAKLRGVILSRDAAGRVVLAKAGTKRFKGTIRRGWNVIEMRDIGTDEQRHSEYIVYGQSHTVASFEQARGLKARAFDTEMQRYSPLIINAQGNTTQAELQALADHTARVRRGHSMGLAYTLEGWTFEGEAWPLNERVAIYDDVAGLAGDEWLITSVRQTCSLQNGDVTELVVRPVEAYDSVPLKSKPVRRNWGNKGNTTNHDTGPSDGARS</sequence>
<feature type="domain" description="Baseplate hub protein gp44/GpP-like second" evidence="3">
    <location>
        <begin position="98"/>
        <end position="180"/>
    </location>
</feature>
<feature type="region of interest" description="Disordered" evidence="1">
    <location>
        <begin position="346"/>
        <end position="371"/>
    </location>
</feature>
<dbReference type="SUPFAM" id="SSF69279">
    <property type="entry name" value="Phage tail proteins"/>
    <property type="match status" value="2"/>
</dbReference>
<gene>
    <name evidence="5" type="ORF">KAK11_04470</name>
</gene>
<comment type="caution">
    <text evidence="5">The sequence shown here is derived from an EMBL/GenBank/DDBJ whole genome shotgun (WGS) entry which is preliminary data.</text>
</comment>
<organism evidence="5 6">
    <name type="scientific">Ideonella paludis</name>
    <dbReference type="NCBI Taxonomy" id="1233411"/>
    <lineage>
        <taxon>Bacteria</taxon>
        <taxon>Pseudomonadati</taxon>
        <taxon>Pseudomonadota</taxon>
        <taxon>Betaproteobacteria</taxon>
        <taxon>Burkholderiales</taxon>
        <taxon>Sphaerotilaceae</taxon>
        <taxon>Ideonella</taxon>
    </lineage>
</organism>
<dbReference type="InterPro" id="IPR023399">
    <property type="entry name" value="Baseplate-like_2-layer_sand"/>
</dbReference>
<reference evidence="5 6" key="1">
    <citation type="submission" date="2021-04" db="EMBL/GenBank/DDBJ databases">
        <title>The genome sequence of type strain Ideonella paludis KCTC 32238.</title>
        <authorList>
            <person name="Liu Y."/>
        </authorList>
    </citation>
    <scope>NUCLEOTIDE SEQUENCE [LARGE SCALE GENOMIC DNA]</scope>
    <source>
        <strain evidence="5 6">KCTC 32238</strain>
    </source>
</reference>
<dbReference type="Proteomes" id="UP000672097">
    <property type="component" value="Unassembled WGS sequence"/>
</dbReference>
<dbReference type="Pfam" id="PF22630">
    <property type="entry name" value="NMB1110_3rd"/>
    <property type="match status" value="1"/>
</dbReference>
<dbReference type="InterPro" id="IPR053981">
    <property type="entry name" value="Gp44/GpP-like_2nd"/>
</dbReference>
<dbReference type="Gene3D" id="2.30.300.10">
    <property type="entry name" value="Baseplate protein-like domain - beta roll fold"/>
    <property type="match status" value="1"/>
</dbReference>
<dbReference type="RefSeq" id="WP_210806681.1">
    <property type="nucleotide sequence ID" value="NZ_JAGQDG010000002.1"/>
</dbReference>
<evidence type="ECO:0000256" key="1">
    <source>
        <dbReference type="SAM" id="MobiDB-lite"/>
    </source>
</evidence>
<accession>A0ABS5DTW6</accession>
<protein>
    <recommendedName>
        <fullName evidence="7">Phage tail protein</fullName>
    </recommendedName>
</protein>
<feature type="domain" description="Tail protein NMB1110-like third" evidence="4">
    <location>
        <begin position="209"/>
        <end position="264"/>
    </location>
</feature>
<dbReference type="Pfam" id="PF22255">
    <property type="entry name" value="Gp44-like_2nd"/>
    <property type="match status" value="1"/>
</dbReference>
<feature type="compositionally biased region" description="Polar residues" evidence="1">
    <location>
        <begin position="354"/>
        <end position="363"/>
    </location>
</feature>
<feature type="domain" description="Baseplate hub protein gp44-like N-terminal" evidence="2">
    <location>
        <begin position="13"/>
        <end position="96"/>
    </location>
</feature>